<evidence type="ECO:0000313" key="8">
    <source>
        <dbReference type="EMBL" id="PXV91746.1"/>
    </source>
</evidence>
<evidence type="ECO:0000256" key="3">
    <source>
        <dbReference type="ARBA" id="ARBA00022723"/>
    </source>
</evidence>
<dbReference type="SFLD" id="SFLDG01082">
    <property type="entry name" value="B12-binding_domain_containing"/>
    <property type="match status" value="1"/>
</dbReference>
<feature type="domain" description="Radical SAM core" evidence="7">
    <location>
        <begin position="172"/>
        <end position="391"/>
    </location>
</feature>
<dbReference type="InterPro" id="IPR034466">
    <property type="entry name" value="Methyltransferase_Class_B"/>
</dbReference>
<name>A0A318EQT9_9FIRM</name>
<accession>A0A318EQT9</accession>
<organism evidence="8 9">
    <name type="scientific">Lachnotalea glycerini</name>
    <dbReference type="NCBI Taxonomy" id="1763509"/>
    <lineage>
        <taxon>Bacteria</taxon>
        <taxon>Bacillati</taxon>
        <taxon>Bacillota</taxon>
        <taxon>Clostridia</taxon>
        <taxon>Lachnospirales</taxon>
        <taxon>Lachnospiraceae</taxon>
        <taxon>Lachnotalea</taxon>
    </lineage>
</organism>
<evidence type="ECO:0000256" key="1">
    <source>
        <dbReference type="ARBA" id="ARBA00001966"/>
    </source>
</evidence>
<keyword evidence="3" id="KW-0479">Metal-binding</keyword>
<dbReference type="SFLD" id="SFLDS00029">
    <property type="entry name" value="Radical_SAM"/>
    <property type="match status" value="1"/>
</dbReference>
<dbReference type="PANTHER" id="PTHR43409:SF16">
    <property type="entry name" value="SLR0320 PROTEIN"/>
    <property type="match status" value="1"/>
</dbReference>
<dbReference type="PROSITE" id="PS51918">
    <property type="entry name" value="RADICAL_SAM"/>
    <property type="match status" value="1"/>
</dbReference>
<dbReference type="Gene3D" id="3.80.30.20">
    <property type="entry name" value="tm_1862 like domain"/>
    <property type="match status" value="1"/>
</dbReference>
<dbReference type="InterPro" id="IPR006158">
    <property type="entry name" value="Cobalamin-bd"/>
</dbReference>
<dbReference type="CDD" id="cd02068">
    <property type="entry name" value="radical_SAM_B12_BD"/>
    <property type="match status" value="1"/>
</dbReference>
<dbReference type="Pfam" id="PF04055">
    <property type="entry name" value="Radical_SAM"/>
    <property type="match status" value="1"/>
</dbReference>
<dbReference type="Pfam" id="PF02310">
    <property type="entry name" value="B12-binding"/>
    <property type="match status" value="1"/>
</dbReference>
<keyword evidence="4" id="KW-0408">Iron</keyword>
<evidence type="ECO:0000256" key="5">
    <source>
        <dbReference type="ARBA" id="ARBA00023014"/>
    </source>
</evidence>
<dbReference type="InterPro" id="IPR006638">
    <property type="entry name" value="Elp3/MiaA/NifB-like_rSAM"/>
</dbReference>
<dbReference type="GO" id="GO:0046872">
    <property type="term" value="F:metal ion binding"/>
    <property type="evidence" value="ECO:0007669"/>
    <property type="project" value="UniProtKB-KW"/>
</dbReference>
<keyword evidence="2" id="KW-0949">S-adenosyl-L-methionine</keyword>
<dbReference type="InterPro" id="IPR036724">
    <property type="entry name" value="Cobalamin-bd_sf"/>
</dbReference>
<dbReference type="AlphaFoldDB" id="A0A318EQT9"/>
<keyword evidence="5" id="KW-0411">Iron-sulfur</keyword>
<evidence type="ECO:0000256" key="4">
    <source>
        <dbReference type="ARBA" id="ARBA00023004"/>
    </source>
</evidence>
<evidence type="ECO:0000259" key="6">
    <source>
        <dbReference type="PROSITE" id="PS51332"/>
    </source>
</evidence>
<evidence type="ECO:0000313" key="9">
    <source>
        <dbReference type="Proteomes" id="UP000247523"/>
    </source>
</evidence>
<dbReference type="InterPro" id="IPR051198">
    <property type="entry name" value="BchE-like"/>
</dbReference>
<dbReference type="InterPro" id="IPR007197">
    <property type="entry name" value="rSAM"/>
</dbReference>
<comment type="cofactor">
    <cofactor evidence="1">
        <name>[4Fe-4S] cluster</name>
        <dbReference type="ChEBI" id="CHEBI:49883"/>
    </cofactor>
</comment>
<dbReference type="Pfam" id="PF13311">
    <property type="entry name" value="DUF4080"/>
    <property type="match status" value="1"/>
</dbReference>
<feature type="domain" description="B12-binding" evidence="6">
    <location>
        <begin position="1"/>
        <end position="134"/>
    </location>
</feature>
<dbReference type="InterPro" id="IPR023404">
    <property type="entry name" value="rSAM_horseshoe"/>
</dbReference>
<gene>
    <name evidence="8" type="ORF">C8E03_103309</name>
</gene>
<evidence type="ECO:0000256" key="2">
    <source>
        <dbReference type="ARBA" id="ARBA00022691"/>
    </source>
</evidence>
<dbReference type="GO" id="GO:0003824">
    <property type="term" value="F:catalytic activity"/>
    <property type="evidence" value="ECO:0007669"/>
    <property type="project" value="InterPro"/>
</dbReference>
<dbReference type="PROSITE" id="PS51332">
    <property type="entry name" value="B12_BINDING"/>
    <property type="match status" value="1"/>
</dbReference>
<reference evidence="8 9" key="1">
    <citation type="submission" date="2018-05" db="EMBL/GenBank/DDBJ databases">
        <title>Genomic Encyclopedia of Type Strains, Phase IV (KMG-IV): sequencing the most valuable type-strain genomes for metagenomic binning, comparative biology and taxonomic classification.</title>
        <authorList>
            <person name="Goeker M."/>
        </authorList>
    </citation>
    <scope>NUCLEOTIDE SEQUENCE [LARGE SCALE GENOMIC DNA]</scope>
    <source>
        <strain evidence="8 9">DSM 28816</strain>
    </source>
</reference>
<dbReference type="InterPro" id="IPR025288">
    <property type="entry name" value="DUF4080"/>
</dbReference>
<dbReference type="RefSeq" id="WP_110290860.1">
    <property type="nucleotide sequence ID" value="NZ_QICS01000003.1"/>
</dbReference>
<dbReference type="GO" id="GO:0005829">
    <property type="term" value="C:cytosol"/>
    <property type="evidence" value="ECO:0007669"/>
    <property type="project" value="TreeGrafter"/>
</dbReference>
<comment type="caution">
    <text evidence="8">The sequence shown here is derived from an EMBL/GenBank/DDBJ whole genome shotgun (WGS) entry which is preliminary data.</text>
</comment>
<dbReference type="SMART" id="SM00729">
    <property type="entry name" value="Elp3"/>
    <property type="match status" value="1"/>
</dbReference>
<protein>
    <submittedName>
        <fullName evidence="8">Radical SAM superfamily enzyme YgiQ (UPF0313 family)</fullName>
    </submittedName>
</protein>
<sequence>MKILLVAINAKYIHSNLAVYSLAAYAGIYAGQIEIAEFTINHYEDYILEEIYKKKPDVIAFSCYIWNFNYVRNLVVDLKKLLPNVPIWAGGPEVSYDAACLLENLPQMQGVMVLEGEKTFLELASHYIDEAMPLEEIKGIAYRTDDNCIVQNSPREQMNMDDIPFCYFDIEKFKNKIIYYETSRGCPFSCSYCLSSIDKKVRFRSLELVKKELLFFIDNKIPQVKFVDRTFNCNAKHAREIWRYILENDNGITNFHFEIGADLLKEEDLELMSRMRPGLIQLEIGVQSTNDATILEINRAMDFTMLRSVVEKINSFENIHQHLDLIAGLPYEGFQSFKKSFNDVYSLRPEQLQLGFLKVLKGSQMHNMADEYDLLYRSNPVYEVLSTKWLSHDEILQIKKTEEMVELYYNSNQFTRTIRQLELLFENAFDFYSALGDFYEKKGYAGVSHSRIVRYEILLEFAKAHDWEKTCVYKELLLYDLYLRENLKSRPNWAADLTEYKDIIKSFYVKEEKERIFLPEYKDYNYKQLGKMTHIEVFSAKAITKQNSNDKVMLLFDYNKRNPLTYEAHTQMVGVLK</sequence>
<dbReference type="GO" id="GO:0031419">
    <property type="term" value="F:cobalamin binding"/>
    <property type="evidence" value="ECO:0007669"/>
    <property type="project" value="InterPro"/>
</dbReference>
<dbReference type="SUPFAM" id="SSF52242">
    <property type="entry name" value="Cobalamin (vitamin B12)-binding domain"/>
    <property type="match status" value="1"/>
</dbReference>
<dbReference type="InterPro" id="IPR058240">
    <property type="entry name" value="rSAM_sf"/>
</dbReference>
<proteinExistence type="predicted"/>
<dbReference type="Gene3D" id="3.40.50.280">
    <property type="entry name" value="Cobalamin-binding domain"/>
    <property type="match status" value="1"/>
</dbReference>
<dbReference type="SFLD" id="SFLDG01123">
    <property type="entry name" value="methyltransferase_(Class_B)"/>
    <property type="match status" value="1"/>
</dbReference>
<dbReference type="PANTHER" id="PTHR43409">
    <property type="entry name" value="ANAEROBIC MAGNESIUM-PROTOPORPHYRIN IX MONOMETHYL ESTER CYCLASE-RELATED"/>
    <property type="match status" value="1"/>
</dbReference>
<dbReference type="Proteomes" id="UP000247523">
    <property type="component" value="Unassembled WGS sequence"/>
</dbReference>
<dbReference type="GO" id="GO:0051539">
    <property type="term" value="F:4 iron, 4 sulfur cluster binding"/>
    <property type="evidence" value="ECO:0007669"/>
    <property type="project" value="UniProtKB-KW"/>
</dbReference>
<dbReference type="EMBL" id="QICS01000003">
    <property type="protein sequence ID" value="PXV91746.1"/>
    <property type="molecule type" value="Genomic_DNA"/>
</dbReference>
<dbReference type="SUPFAM" id="SSF102114">
    <property type="entry name" value="Radical SAM enzymes"/>
    <property type="match status" value="1"/>
</dbReference>
<evidence type="ECO:0000259" key="7">
    <source>
        <dbReference type="PROSITE" id="PS51918"/>
    </source>
</evidence>